<gene>
    <name evidence="2" type="ORF">SAMN02910414_01515</name>
</gene>
<dbReference type="OrthoDB" id="86584at2"/>
<reference evidence="2 3" key="1">
    <citation type="submission" date="2016-10" db="EMBL/GenBank/DDBJ databases">
        <authorList>
            <person name="de Groot N.N."/>
        </authorList>
    </citation>
    <scope>NUCLEOTIDE SEQUENCE [LARGE SCALE GENOMIC DNA]</scope>
    <source>
        <strain evidence="2 3">DSM 14045</strain>
    </source>
</reference>
<feature type="coiled-coil region" evidence="1">
    <location>
        <begin position="349"/>
        <end position="376"/>
    </location>
</feature>
<keyword evidence="1" id="KW-0175">Coiled coil</keyword>
<accession>A0A1H3JP28</accession>
<name>A0A1H3JP28_9FIRM</name>
<dbReference type="RefSeq" id="WP_074717655.1">
    <property type="nucleotide sequence ID" value="NZ_FNPG01000017.1"/>
</dbReference>
<keyword evidence="2" id="KW-0489">Methyltransferase</keyword>
<dbReference type="AlphaFoldDB" id="A0A1H3JP28"/>
<organism evidence="2 3">
    <name type="scientific">Lachnobacterium bovis DSM 14045</name>
    <dbReference type="NCBI Taxonomy" id="1122142"/>
    <lineage>
        <taxon>Bacteria</taxon>
        <taxon>Bacillati</taxon>
        <taxon>Bacillota</taxon>
        <taxon>Clostridia</taxon>
        <taxon>Lachnospirales</taxon>
        <taxon>Lachnospiraceae</taxon>
        <taxon>Lachnobacterium</taxon>
    </lineage>
</organism>
<evidence type="ECO:0000256" key="1">
    <source>
        <dbReference type="SAM" id="Coils"/>
    </source>
</evidence>
<keyword evidence="2" id="KW-0808">Transferase</keyword>
<dbReference type="EMBL" id="FNPG01000017">
    <property type="protein sequence ID" value="SDY41637.1"/>
    <property type="molecule type" value="Genomic_DNA"/>
</dbReference>
<dbReference type="NCBIfam" id="NF038110">
    <property type="entry name" value="Lys_methyl_FliB"/>
    <property type="match status" value="1"/>
</dbReference>
<dbReference type="GO" id="GO:0008168">
    <property type="term" value="F:methyltransferase activity"/>
    <property type="evidence" value="ECO:0007669"/>
    <property type="project" value="UniProtKB-KW"/>
</dbReference>
<evidence type="ECO:0000313" key="2">
    <source>
        <dbReference type="EMBL" id="SDY41637.1"/>
    </source>
</evidence>
<dbReference type="GO" id="GO:0032259">
    <property type="term" value="P:methylation"/>
    <property type="evidence" value="ECO:0007669"/>
    <property type="project" value="UniProtKB-KW"/>
</dbReference>
<keyword evidence="3" id="KW-1185">Reference proteome</keyword>
<evidence type="ECO:0000313" key="3">
    <source>
        <dbReference type="Proteomes" id="UP000183918"/>
    </source>
</evidence>
<protein>
    <submittedName>
        <fullName evidence="2">Lysine-N-methylase</fullName>
    </submittedName>
</protein>
<sequence>MILRVPDYYDEFHCIASNCRDCCCRGWEIDVDEETKDYYMTVEDSPFGDKLKSCLGEAEDGTPIFKLNEKGRCPFLNSANLCEICIKMGEESLSEICTEYPRFAIEYGDVLQKCLSLACEEVGRILFSKQDKISIVDYEDKYVDLEVEESESEKDRIKFLEKLQNNLIEIFEDDSLTLVERNIKALSYGKYTQERFNAEDFRVIELEDEEFIEFLGKDKEVSSLKDIIIKPEQEFEAFNDRYALFDGLETINKDWIEFKKVLKEKYTDAQAYKNMIDKFVASDSYNEFDFEKLSVYFIFRYFMNSVYDNNILSKVKMAIYCPRIILDMDACVFDCNGDIYSNVDRIETVKMFSKEVEHSEENVEIIEDEMNFTKIEDILM</sequence>
<proteinExistence type="predicted"/>
<dbReference type="Proteomes" id="UP000183918">
    <property type="component" value="Unassembled WGS sequence"/>
</dbReference>
<dbReference type="STRING" id="1122142.SAMN02910414_01515"/>